<gene>
    <name evidence="1" type="ORF">TAV2_LOCUS26073</name>
</gene>
<evidence type="ECO:0000313" key="1">
    <source>
        <dbReference type="EMBL" id="CAH2077493.1"/>
    </source>
</evidence>
<dbReference type="AlphaFoldDB" id="A0AAU9T000"/>
<proteinExistence type="predicted"/>
<dbReference type="EMBL" id="OU466863">
    <property type="protein sequence ID" value="CAH2077493.1"/>
    <property type="molecule type" value="Genomic_DNA"/>
</dbReference>
<sequence length="96" mass="11448">MIGGWVEEAEKKYPLSTSTNYMDRSTFLQEKVRDYVQLWGKWKNHRGYPYGDLRNKLEGYLWPGQYSKYRNYCRESEGKILLTYLIYGLSAEADMV</sequence>
<protein>
    <submittedName>
        <fullName evidence="1">Uncharacterized protein</fullName>
    </submittedName>
</protein>
<keyword evidence="2" id="KW-1185">Reference proteome</keyword>
<name>A0AAU9T000_THLAR</name>
<dbReference type="Proteomes" id="UP000836841">
    <property type="component" value="Chromosome 7"/>
</dbReference>
<accession>A0AAU9T000</accession>
<reference evidence="1 2" key="1">
    <citation type="submission" date="2022-03" db="EMBL/GenBank/DDBJ databases">
        <authorList>
            <person name="Nunn A."/>
            <person name="Chopra R."/>
            <person name="Nunn A."/>
            <person name="Contreras Garrido A."/>
        </authorList>
    </citation>
    <scope>NUCLEOTIDE SEQUENCE [LARGE SCALE GENOMIC DNA]</scope>
</reference>
<evidence type="ECO:0000313" key="2">
    <source>
        <dbReference type="Proteomes" id="UP000836841"/>
    </source>
</evidence>
<organism evidence="1 2">
    <name type="scientific">Thlaspi arvense</name>
    <name type="common">Field penny-cress</name>
    <dbReference type="NCBI Taxonomy" id="13288"/>
    <lineage>
        <taxon>Eukaryota</taxon>
        <taxon>Viridiplantae</taxon>
        <taxon>Streptophyta</taxon>
        <taxon>Embryophyta</taxon>
        <taxon>Tracheophyta</taxon>
        <taxon>Spermatophyta</taxon>
        <taxon>Magnoliopsida</taxon>
        <taxon>eudicotyledons</taxon>
        <taxon>Gunneridae</taxon>
        <taxon>Pentapetalae</taxon>
        <taxon>rosids</taxon>
        <taxon>malvids</taxon>
        <taxon>Brassicales</taxon>
        <taxon>Brassicaceae</taxon>
        <taxon>Thlaspideae</taxon>
        <taxon>Thlaspi</taxon>
    </lineage>
</organism>